<feature type="domain" description="HIT" evidence="2">
    <location>
        <begin position="1"/>
        <end position="106"/>
    </location>
</feature>
<dbReference type="SMART" id="SM00490">
    <property type="entry name" value="HELICc"/>
    <property type="match status" value="1"/>
</dbReference>
<dbReference type="Pfam" id="PF01230">
    <property type="entry name" value="HIT"/>
    <property type="match status" value="1"/>
</dbReference>
<dbReference type="GO" id="GO:0003677">
    <property type="term" value="F:DNA binding"/>
    <property type="evidence" value="ECO:0007669"/>
    <property type="project" value="InterPro"/>
</dbReference>
<organism evidence="5 6">
    <name type="scientific">Enhygromyxa salina</name>
    <dbReference type="NCBI Taxonomy" id="215803"/>
    <lineage>
        <taxon>Bacteria</taxon>
        <taxon>Pseudomonadati</taxon>
        <taxon>Myxococcota</taxon>
        <taxon>Polyangia</taxon>
        <taxon>Nannocystales</taxon>
        <taxon>Nannocystaceae</taxon>
        <taxon>Enhygromyxa</taxon>
    </lineage>
</organism>
<dbReference type="InterPro" id="IPR039418">
    <property type="entry name" value="LexA-like"/>
</dbReference>
<dbReference type="Pfam" id="PF00717">
    <property type="entry name" value="Peptidase_S24"/>
    <property type="match status" value="1"/>
</dbReference>
<dbReference type="SUPFAM" id="SSF56024">
    <property type="entry name" value="Phospholipase D/nuclease"/>
    <property type="match status" value="1"/>
</dbReference>
<dbReference type="Gene3D" id="3.40.50.300">
    <property type="entry name" value="P-loop containing nucleotide triphosphate hydrolases"/>
    <property type="match status" value="2"/>
</dbReference>
<dbReference type="InterPro" id="IPR001650">
    <property type="entry name" value="Helicase_C-like"/>
</dbReference>
<dbReference type="PROSITE" id="PS00892">
    <property type="entry name" value="HIT_1"/>
    <property type="match status" value="1"/>
</dbReference>
<feature type="domain" description="Helicase C-terminal" evidence="4">
    <location>
        <begin position="576"/>
        <end position="723"/>
    </location>
</feature>
<feature type="short sequence motif" description="Histidine triad motif" evidence="1">
    <location>
        <begin position="91"/>
        <end position="95"/>
    </location>
</feature>
<dbReference type="InterPro" id="IPR014001">
    <property type="entry name" value="Helicase_ATP-bd"/>
</dbReference>
<dbReference type="SMART" id="SM00487">
    <property type="entry name" value="DEXDc"/>
    <property type="match status" value="1"/>
</dbReference>
<keyword evidence="5" id="KW-0378">Hydrolase</keyword>
<dbReference type="Proteomes" id="UP000031599">
    <property type="component" value="Unassembled WGS sequence"/>
</dbReference>
<dbReference type="Gene3D" id="2.10.109.10">
    <property type="entry name" value="Umud Fragment, subunit A"/>
    <property type="match status" value="1"/>
</dbReference>
<proteinExistence type="predicted"/>
<evidence type="ECO:0000259" key="3">
    <source>
        <dbReference type="PROSITE" id="PS51192"/>
    </source>
</evidence>
<feature type="domain" description="Helicase ATP-binding" evidence="3">
    <location>
        <begin position="364"/>
        <end position="526"/>
    </location>
</feature>
<dbReference type="EMBL" id="JMCC02000009">
    <property type="protein sequence ID" value="KIG18644.1"/>
    <property type="molecule type" value="Genomic_DNA"/>
</dbReference>
<gene>
    <name evidence="5" type="ORF">DB30_07659</name>
</gene>
<dbReference type="InterPro" id="IPR015927">
    <property type="entry name" value="Peptidase_S24_S26A/B/C"/>
</dbReference>
<dbReference type="PROSITE" id="PS51192">
    <property type="entry name" value="HELICASE_ATP_BIND_1"/>
    <property type="match status" value="1"/>
</dbReference>
<dbReference type="InterPro" id="IPR052511">
    <property type="entry name" value="ATP-dep_Helicase"/>
</dbReference>
<protein>
    <submittedName>
        <fullName evidence="5">HIT family hydrolase</fullName>
    </submittedName>
</protein>
<dbReference type="Gene3D" id="3.30.428.10">
    <property type="entry name" value="HIT-like"/>
    <property type="match status" value="1"/>
</dbReference>
<dbReference type="InterPro" id="IPR036286">
    <property type="entry name" value="LexA/Signal_pep-like_sf"/>
</dbReference>
<dbReference type="Pfam" id="PF04851">
    <property type="entry name" value="ResIII"/>
    <property type="match status" value="1"/>
</dbReference>
<dbReference type="InterPro" id="IPR025202">
    <property type="entry name" value="PLD-like_dom"/>
</dbReference>
<evidence type="ECO:0000259" key="4">
    <source>
        <dbReference type="PROSITE" id="PS51194"/>
    </source>
</evidence>
<dbReference type="InterPro" id="IPR019808">
    <property type="entry name" value="Histidine_triad_CS"/>
</dbReference>
<dbReference type="CDD" id="cd18799">
    <property type="entry name" value="SF2_C_EcoAI-like"/>
    <property type="match status" value="1"/>
</dbReference>
<evidence type="ECO:0000256" key="1">
    <source>
        <dbReference type="PROSITE-ProRule" id="PRU00464"/>
    </source>
</evidence>
<dbReference type="PROSITE" id="PS51194">
    <property type="entry name" value="HELICASE_CTER"/>
    <property type="match status" value="1"/>
</dbReference>
<evidence type="ECO:0000313" key="5">
    <source>
        <dbReference type="EMBL" id="KIG18644.1"/>
    </source>
</evidence>
<dbReference type="Pfam" id="PF00271">
    <property type="entry name" value="Helicase_C"/>
    <property type="match status" value="1"/>
</dbReference>
<dbReference type="InterPro" id="IPR027417">
    <property type="entry name" value="P-loop_NTPase"/>
</dbReference>
<dbReference type="CDD" id="cd06529">
    <property type="entry name" value="S24_LexA-like"/>
    <property type="match status" value="1"/>
</dbReference>
<dbReference type="AlphaFoldDB" id="A0A0C1ZME6"/>
<comment type="caution">
    <text evidence="5">The sequence shown here is derived from an EMBL/GenBank/DDBJ whole genome shotgun (WGS) entry which is preliminary data.</text>
</comment>
<accession>A0A0C1ZME6</accession>
<dbReference type="InterPro" id="IPR006935">
    <property type="entry name" value="Helicase/UvrB_N"/>
</dbReference>
<dbReference type="SUPFAM" id="SSF51306">
    <property type="entry name" value="LexA/Signal peptidase"/>
    <property type="match status" value="1"/>
</dbReference>
<dbReference type="GO" id="GO:0016887">
    <property type="term" value="F:ATP hydrolysis activity"/>
    <property type="evidence" value="ECO:0007669"/>
    <property type="project" value="TreeGrafter"/>
</dbReference>
<dbReference type="SUPFAM" id="SSF54197">
    <property type="entry name" value="HIT-like"/>
    <property type="match status" value="1"/>
</dbReference>
<dbReference type="Gene3D" id="3.30.870.10">
    <property type="entry name" value="Endonuclease Chain A"/>
    <property type="match status" value="1"/>
</dbReference>
<sequence>MSVFSSISPDLWVADNELAFAIRDGYPVSAGHTLVIPKRVVASWFEATEAERSGLLQLVDRVKADLDRELQPDAYNIGINDGAAAGQTVAHLHVHVIPRWNGDVDDPRGGVRFVIPARGNYKEPGRLPEAKRDPGPWRADAATGIPAQQLATGGPRDPFYGHLRPALLRADAIYIVAAFVQDSGVQLLNDAIDRALARGAKLRVITGDYLHITQAQALHQLLDRAQDADSADETAGSFGVRIIETKALGGRAFHPKAWRMEGPSLAVAWVGSSNWSRSALTHGVEWNLRVERANQPGSYRELVVAFEELWAAARPLDLAWLQDYARRAASDPITLPPAELADPDPTAPAEPRGVQLEALEVLANARASGRSRALVVLATGLGKTYLSAFDVRGFLADEVHDVHEAGGPPRVLFVAHRRELLIQARASFRRVFPTASFGLFVGDEAQLDAQFVFASIQKLTRPRTLEALRPDAFAYVIIDESHHVAADSYRQLLAHLEPRFLLGLTATPERADDADVASLFDDHVAYRADLGEGIARELLVPFRYLGIRDTIAYDQRQSWSRYTTQLLEGLATSEARMDKLWRAWVEHPGLRTLVFCVSIAHADYVRDWLRERGVAAEAVHTGPRSGDREQVLAELEAGALEALVAVDLFNEGLDVPQIDRVVMLRPTASPVVFLQQLGRGLRVAEGKPFLQVIDFVGNHKVFLQRVRTLLSLSPNPPSLGEFLGDRAALQLPAGCELELELEVIDMLAKLLPAGSRNQTIRTYRELRDARGVRPTPGELARLGLNPASVRKQHQHWYGFVEAEGDLSPGERKALSEHDWLRQLEVTPMTKCFKMVVLEVLLAHDALFSGMAIEQLCRACHAWLLRNPDLLTDLDGVGALDDPRRPDPEQWRRYWEKNPIAAWVGAKRPWFVVQDGVFRFRKRAPSDVAVTEALERLTRHIVDWRLATYRRRRAPHEDAASSVIALPVRGMLVAYPSLQAAAGSAGPSSVGAEPECVRLPIEARPDHFAVRVTGHSMDGGRSPLHDGDWAVLEWARGFGLAALVGRVVLIGRGDADEGYSHHLKRVVRDDGGLRLRSDNPAKPDLPIDATTVVIARLVGSVTPEQLGPTVGSVVRDWAQAFGISEPPRAPWSRIDGHLFIMVERLADSGQLEVPVGDRMPGETAFVLARSGDAWRYEGVGRWREGRWRIT</sequence>
<evidence type="ECO:0000313" key="6">
    <source>
        <dbReference type="Proteomes" id="UP000031599"/>
    </source>
</evidence>
<dbReference type="CDD" id="cd18032">
    <property type="entry name" value="DEXHc_RE_I_III_res"/>
    <property type="match status" value="1"/>
</dbReference>
<evidence type="ECO:0000259" key="2">
    <source>
        <dbReference type="PROSITE" id="PS51084"/>
    </source>
</evidence>
<dbReference type="PANTHER" id="PTHR47962">
    <property type="entry name" value="ATP-DEPENDENT HELICASE LHR-RELATED-RELATED"/>
    <property type="match status" value="1"/>
</dbReference>
<dbReference type="InterPro" id="IPR011146">
    <property type="entry name" value="HIT-like"/>
</dbReference>
<dbReference type="Pfam" id="PF13091">
    <property type="entry name" value="PLDc_2"/>
    <property type="match status" value="1"/>
</dbReference>
<dbReference type="SUPFAM" id="SSF52540">
    <property type="entry name" value="P-loop containing nucleoside triphosphate hydrolases"/>
    <property type="match status" value="1"/>
</dbReference>
<dbReference type="RefSeq" id="WP_052546691.1">
    <property type="nucleotide sequence ID" value="NZ_JMCC02000009.1"/>
</dbReference>
<dbReference type="PANTHER" id="PTHR47962:SF4">
    <property type="entry name" value="HELICASE"/>
    <property type="match status" value="1"/>
</dbReference>
<reference evidence="5 6" key="1">
    <citation type="submission" date="2014-12" db="EMBL/GenBank/DDBJ databases">
        <title>Genome assembly of Enhygromyxa salina DSM 15201.</title>
        <authorList>
            <person name="Sharma G."/>
            <person name="Subramanian S."/>
        </authorList>
    </citation>
    <scope>NUCLEOTIDE SEQUENCE [LARGE SCALE GENOMIC DNA]</scope>
    <source>
        <strain evidence="5 6">DSM 15201</strain>
    </source>
</reference>
<dbReference type="GO" id="GO:0005524">
    <property type="term" value="F:ATP binding"/>
    <property type="evidence" value="ECO:0007669"/>
    <property type="project" value="InterPro"/>
</dbReference>
<dbReference type="PROSITE" id="PS51084">
    <property type="entry name" value="HIT_2"/>
    <property type="match status" value="1"/>
</dbReference>
<dbReference type="InterPro" id="IPR036265">
    <property type="entry name" value="HIT-like_sf"/>
</dbReference>
<name>A0A0C1ZME6_9BACT</name>